<keyword evidence="6 7" id="KW-0472">Membrane</keyword>
<feature type="transmembrane region" description="Helical" evidence="7">
    <location>
        <begin position="12"/>
        <end position="31"/>
    </location>
</feature>
<dbReference type="AlphaFoldDB" id="A0A5D4TPG9"/>
<accession>A0A5D4TPG9</accession>
<evidence type="ECO:0000313" key="10">
    <source>
        <dbReference type="Proteomes" id="UP000324269"/>
    </source>
</evidence>
<evidence type="ECO:0000256" key="6">
    <source>
        <dbReference type="ARBA" id="ARBA00023136"/>
    </source>
</evidence>
<name>A0A5D4TPG9_9BACI</name>
<evidence type="ECO:0000256" key="1">
    <source>
        <dbReference type="ARBA" id="ARBA00004651"/>
    </source>
</evidence>
<dbReference type="GO" id="GO:0005886">
    <property type="term" value="C:plasma membrane"/>
    <property type="evidence" value="ECO:0007669"/>
    <property type="project" value="UniProtKB-SubCell"/>
</dbReference>
<organism evidence="9 10">
    <name type="scientific">Rossellomorea aquimaris</name>
    <dbReference type="NCBI Taxonomy" id="189382"/>
    <lineage>
        <taxon>Bacteria</taxon>
        <taxon>Bacillati</taxon>
        <taxon>Bacillota</taxon>
        <taxon>Bacilli</taxon>
        <taxon>Bacillales</taxon>
        <taxon>Bacillaceae</taxon>
        <taxon>Rossellomorea</taxon>
    </lineage>
</organism>
<dbReference type="InterPro" id="IPR004841">
    <property type="entry name" value="AA-permease/SLC12A_dom"/>
</dbReference>
<dbReference type="Proteomes" id="UP000324269">
    <property type="component" value="Unassembled WGS sequence"/>
</dbReference>
<feature type="transmembrane region" description="Helical" evidence="7">
    <location>
        <begin position="198"/>
        <end position="219"/>
    </location>
</feature>
<evidence type="ECO:0000256" key="4">
    <source>
        <dbReference type="ARBA" id="ARBA00022970"/>
    </source>
</evidence>
<evidence type="ECO:0000256" key="7">
    <source>
        <dbReference type="SAM" id="Phobius"/>
    </source>
</evidence>
<feature type="transmembrane region" description="Helical" evidence="7">
    <location>
        <begin position="153"/>
        <end position="174"/>
    </location>
</feature>
<evidence type="ECO:0000259" key="8">
    <source>
        <dbReference type="Pfam" id="PF00324"/>
    </source>
</evidence>
<comment type="subcellular location">
    <subcellularLocation>
        <location evidence="1">Cell membrane</location>
        <topology evidence="1">Multi-pass membrane protein</topology>
    </subcellularLocation>
</comment>
<dbReference type="GO" id="GO:0006865">
    <property type="term" value="P:amino acid transport"/>
    <property type="evidence" value="ECO:0007669"/>
    <property type="project" value="UniProtKB-KW"/>
</dbReference>
<dbReference type="PROSITE" id="PS51257">
    <property type="entry name" value="PROKAR_LIPOPROTEIN"/>
    <property type="match status" value="1"/>
</dbReference>
<keyword evidence="2" id="KW-0813">Transport</keyword>
<dbReference type="PIRSF" id="PIRSF006060">
    <property type="entry name" value="AA_transporter"/>
    <property type="match status" value="1"/>
</dbReference>
<evidence type="ECO:0000256" key="5">
    <source>
        <dbReference type="ARBA" id="ARBA00022989"/>
    </source>
</evidence>
<comment type="caution">
    <text evidence="9">The sequence shown here is derived from an EMBL/GenBank/DDBJ whole genome shotgun (WGS) entry which is preliminary data.</text>
</comment>
<proteinExistence type="predicted"/>
<feature type="transmembrane region" description="Helical" evidence="7">
    <location>
        <begin position="411"/>
        <end position="429"/>
    </location>
</feature>
<feature type="transmembrane region" description="Helical" evidence="7">
    <location>
        <begin position="330"/>
        <end position="349"/>
    </location>
</feature>
<feature type="transmembrane region" description="Helical" evidence="7">
    <location>
        <begin position="355"/>
        <end position="375"/>
    </location>
</feature>
<keyword evidence="4" id="KW-0029">Amino-acid transport</keyword>
<feature type="domain" description="Amino acid permease/ SLC12A" evidence="8">
    <location>
        <begin position="16"/>
        <end position="390"/>
    </location>
</feature>
<feature type="transmembrane region" description="Helical" evidence="7">
    <location>
        <begin position="281"/>
        <end position="309"/>
    </location>
</feature>
<dbReference type="PANTHER" id="PTHR43495">
    <property type="entry name" value="GABA PERMEASE"/>
    <property type="match status" value="1"/>
</dbReference>
<feature type="transmembrane region" description="Helical" evidence="7">
    <location>
        <begin position="387"/>
        <end position="405"/>
    </location>
</feature>
<keyword evidence="3 7" id="KW-0812">Transmembrane</keyword>
<dbReference type="PANTHER" id="PTHR43495:SF5">
    <property type="entry name" value="GAMMA-AMINOBUTYRIC ACID PERMEASE"/>
    <property type="match status" value="1"/>
</dbReference>
<evidence type="ECO:0000313" key="9">
    <source>
        <dbReference type="EMBL" id="TYS83606.1"/>
    </source>
</evidence>
<sequence length="441" mass="48537">MSKCTNQTNLTWWQLSLIGVGCIIGTGYFLGSAIPIQRAGSSVLIAYLVAGIGTWLVFQALAKLTAHHPEKGSFRTYAKQAYGSWAGFSNGWVYWSAEMLIMGSQLTALALFAQFWFPAIPLWMFTAGFASLGLLIILMGVQKVEQMENLFGIMKVAAIVMFVIIAAAAMFGWLGTDAKTQTLQSPIKEILPDDGKGLWLALLFAFYGFGGIEVMGLMAQELKDPKDAPKSGNIMLLILTILYLLSFYLVLKLVPSGRINPNESPFLTALKQYDLPWVPHVFNAILIIAGFSTMVASLYAVSTMLVSLAEEGDAPKVFARKGKWKVPLPAFGLITLVVAASIMIAMLLPDKLFEYITTAAGLMLLYTWMFILASFHKLMSKGWWERSQTIFALILILLAISGTLLDHVSRIGFFVSIGFIVLIAIATIVKEKRVKPERFNS</sequence>
<protein>
    <submittedName>
        <fullName evidence="9">Amino acid permease</fullName>
    </submittedName>
</protein>
<dbReference type="EMBL" id="VTEZ01000005">
    <property type="protein sequence ID" value="TYS83606.1"/>
    <property type="molecule type" value="Genomic_DNA"/>
</dbReference>
<reference evidence="9 10" key="1">
    <citation type="submission" date="2019-08" db="EMBL/GenBank/DDBJ databases">
        <title>Bacillus genomes from the desert of Cuatro Cienegas, Coahuila.</title>
        <authorList>
            <person name="Olmedo-Alvarez G."/>
        </authorList>
    </citation>
    <scope>NUCLEOTIDE SEQUENCE [LARGE SCALE GENOMIC DNA]</scope>
    <source>
        <strain evidence="9 10">CH87b_3T</strain>
    </source>
</reference>
<evidence type="ECO:0000256" key="3">
    <source>
        <dbReference type="ARBA" id="ARBA00022692"/>
    </source>
</evidence>
<dbReference type="GO" id="GO:0055085">
    <property type="term" value="P:transmembrane transport"/>
    <property type="evidence" value="ECO:0007669"/>
    <property type="project" value="InterPro"/>
</dbReference>
<dbReference type="OrthoDB" id="9780162at2"/>
<gene>
    <name evidence="9" type="ORF">FZC85_16540</name>
</gene>
<dbReference type="Gene3D" id="1.20.1740.10">
    <property type="entry name" value="Amino acid/polyamine transporter I"/>
    <property type="match status" value="1"/>
</dbReference>
<evidence type="ECO:0000256" key="2">
    <source>
        <dbReference type="ARBA" id="ARBA00022448"/>
    </source>
</evidence>
<keyword evidence="5 7" id="KW-1133">Transmembrane helix</keyword>
<feature type="transmembrane region" description="Helical" evidence="7">
    <location>
        <begin position="43"/>
        <end position="62"/>
    </location>
</feature>
<dbReference type="RefSeq" id="WP_148970128.1">
    <property type="nucleotide sequence ID" value="NZ_JBNIKW010000005.1"/>
</dbReference>
<feature type="transmembrane region" description="Helical" evidence="7">
    <location>
        <begin position="122"/>
        <end position="141"/>
    </location>
</feature>
<feature type="transmembrane region" description="Helical" evidence="7">
    <location>
        <begin position="231"/>
        <end position="251"/>
    </location>
</feature>
<dbReference type="Pfam" id="PF00324">
    <property type="entry name" value="AA_permease"/>
    <property type="match status" value="1"/>
</dbReference>